<feature type="transmembrane region" description="Helical" evidence="9">
    <location>
        <begin position="111"/>
        <end position="132"/>
    </location>
</feature>
<feature type="transmembrane region" description="Helical" evidence="9">
    <location>
        <begin position="144"/>
        <end position="163"/>
    </location>
</feature>
<dbReference type="InterPro" id="IPR003663">
    <property type="entry name" value="Sugar/inositol_transpt"/>
</dbReference>
<dbReference type="GO" id="GO:0022857">
    <property type="term" value="F:transmembrane transporter activity"/>
    <property type="evidence" value="ECO:0007669"/>
    <property type="project" value="InterPro"/>
</dbReference>
<feature type="transmembrane region" description="Helical" evidence="9">
    <location>
        <begin position="335"/>
        <end position="356"/>
    </location>
</feature>
<keyword evidence="8" id="KW-0325">Glycoprotein</keyword>
<dbReference type="PANTHER" id="PTHR48021">
    <property type="match status" value="1"/>
</dbReference>
<dbReference type="PROSITE" id="PS00217">
    <property type="entry name" value="SUGAR_TRANSPORT_2"/>
    <property type="match status" value="1"/>
</dbReference>
<evidence type="ECO:0000259" key="10">
    <source>
        <dbReference type="PROSITE" id="PS50850"/>
    </source>
</evidence>
<evidence type="ECO:0000256" key="7">
    <source>
        <dbReference type="ARBA" id="ARBA00023136"/>
    </source>
</evidence>
<evidence type="ECO:0000256" key="6">
    <source>
        <dbReference type="ARBA" id="ARBA00022989"/>
    </source>
</evidence>
<dbReference type="InterPro" id="IPR005829">
    <property type="entry name" value="Sugar_transporter_CS"/>
</dbReference>
<dbReference type="PRINTS" id="PR00171">
    <property type="entry name" value="SUGRTRNSPORT"/>
</dbReference>
<dbReference type="PANTHER" id="PTHR48021:SF68">
    <property type="entry name" value="MAJOR FACILITATOR SUPERFAMILY (MFS) PROFILE DOMAIN-CONTAINING PROTEIN"/>
    <property type="match status" value="1"/>
</dbReference>
<comment type="caution">
    <text evidence="11">The sequence shown here is derived from an EMBL/GenBank/DDBJ whole genome shotgun (WGS) entry which is preliminary data.</text>
</comment>
<feature type="transmembrane region" description="Helical" evidence="9">
    <location>
        <begin position="87"/>
        <end position="105"/>
    </location>
</feature>
<feature type="domain" description="Major facilitator superfamily (MFS) profile" evidence="10">
    <location>
        <begin position="16"/>
        <end position="460"/>
    </location>
</feature>
<protein>
    <recommendedName>
        <fullName evidence="10">Major facilitator superfamily (MFS) profile domain-containing protein</fullName>
    </recommendedName>
</protein>
<dbReference type="InterPro" id="IPR050549">
    <property type="entry name" value="MFS_Trehalose_Transporter"/>
</dbReference>
<dbReference type="GO" id="GO:0005886">
    <property type="term" value="C:plasma membrane"/>
    <property type="evidence" value="ECO:0007669"/>
    <property type="project" value="UniProtKB-SubCell"/>
</dbReference>
<organism evidence="11 12">
    <name type="scientific">Leptosia nina</name>
    <dbReference type="NCBI Taxonomy" id="320188"/>
    <lineage>
        <taxon>Eukaryota</taxon>
        <taxon>Metazoa</taxon>
        <taxon>Ecdysozoa</taxon>
        <taxon>Arthropoda</taxon>
        <taxon>Hexapoda</taxon>
        <taxon>Insecta</taxon>
        <taxon>Pterygota</taxon>
        <taxon>Neoptera</taxon>
        <taxon>Endopterygota</taxon>
        <taxon>Lepidoptera</taxon>
        <taxon>Glossata</taxon>
        <taxon>Ditrysia</taxon>
        <taxon>Papilionoidea</taxon>
        <taxon>Pieridae</taxon>
        <taxon>Pierinae</taxon>
        <taxon>Leptosia</taxon>
    </lineage>
</organism>
<evidence type="ECO:0000256" key="2">
    <source>
        <dbReference type="ARBA" id="ARBA00022448"/>
    </source>
</evidence>
<feature type="transmembrane region" description="Helical" evidence="9">
    <location>
        <begin position="405"/>
        <end position="426"/>
    </location>
</feature>
<feature type="transmembrane region" description="Helical" evidence="9">
    <location>
        <begin position="12"/>
        <end position="38"/>
    </location>
</feature>
<feature type="transmembrane region" description="Helical" evidence="9">
    <location>
        <begin position="58"/>
        <end position="75"/>
    </location>
</feature>
<evidence type="ECO:0000256" key="9">
    <source>
        <dbReference type="SAM" id="Phobius"/>
    </source>
</evidence>
<dbReference type="SUPFAM" id="SSF103473">
    <property type="entry name" value="MFS general substrate transporter"/>
    <property type="match status" value="1"/>
</dbReference>
<keyword evidence="6 9" id="KW-1133">Transmembrane helix</keyword>
<feature type="transmembrane region" description="Helical" evidence="9">
    <location>
        <begin position="368"/>
        <end position="393"/>
    </location>
</feature>
<evidence type="ECO:0000256" key="3">
    <source>
        <dbReference type="ARBA" id="ARBA00022475"/>
    </source>
</evidence>
<proteinExistence type="predicted"/>
<dbReference type="EMBL" id="CAVLEF010000008">
    <property type="protein sequence ID" value="CAK1546736.1"/>
    <property type="molecule type" value="Genomic_DNA"/>
</dbReference>
<dbReference type="InterPro" id="IPR005828">
    <property type="entry name" value="MFS_sugar_transport-like"/>
</dbReference>
<dbReference type="InterPro" id="IPR020846">
    <property type="entry name" value="MFS_dom"/>
</dbReference>
<name>A0AAV1JBE1_9NEOP</name>
<dbReference type="FunFam" id="1.20.1250.20:FF:000218">
    <property type="entry name" value="facilitated trehalose transporter Tret1"/>
    <property type="match status" value="1"/>
</dbReference>
<accession>A0AAV1JBE1</accession>
<evidence type="ECO:0000256" key="4">
    <source>
        <dbReference type="ARBA" id="ARBA00022597"/>
    </source>
</evidence>
<evidence type="ECO:0000313" key="11">
    <source>
        <dbReference type="EMBL" id="CAK1546736.1"/>
    </source>
</evidence>
<sequence>MEKVNENGYKPFVRQCFLTASVALNIIGHGCVIGFPAILIPALRLPESGIKASASEESWIASIVGFALIMGNFIITPLMDTLGRKKSHLLTILPIFTGWFTLLMAESVTWLIIARFLQGIAMGMLGPLGSIIIGEMTDPRNRGAFLTCVSLSLTIGVLFSHSLGTFFSWQQSALICSFITFTSLLLIMYNPESPSWLIAKGKYEKGEEVFFWLRGRSPKQEAELDDMIAAQKSLRKSSIIGQKVTFGVRVRRFCIYLNETFRKPEFYKPIIIMFVLYTMFQFAGINVISSYAMDIIDQVVGPEANAKFLMVLLDVERLICNLLAVFLMKTMKRRTLLFSSSAICVFSYLGKSYYIYARDNNALPFTSQWIPISLIGLYMFSLTVGISSIPFTISGEIFPLEYRGFGGGISVLALSFNFFVAVKSFPVLTSAVGLSITYLMYTAVVVVCLSILYFMLPETKDRTLQEIEDSFRGVSAADRKCVEPLNGTHNA</sequence>
<evidence type="ECO:0000256" key="8">
    <source>
        <dbReference type="ARBA" id="ARBA00023180"/>
    </source>
</evidence>
<dbReference type="PROSITE" id="PS50850">
    <property type="entry name" value="MFS"/>
    <property type="match status" value="1"/>
</dbReference>
<gene>
    <name evidence="11" type="ORF">LNINA_LOCUS6267</name>
</gene>
<evidence type="ECO:0000313" key="12">
    <source>
        <dbReference type="Proteomes" id="UP001497472"/>
    </source>
</evidence>
<keyword evidence="12" id="KW-1185">Reference proteome</keyword>
<evidence type="ECO:0000256" key="5">
    <source>
        <dbReference type="ARBA" id="ARBA00022692"/>
    </source>
</evidence>
<reference evidence="11 12" key="1">
    <citation type="submission" date="2023-11" db="EMBL/GenBank/DDBJ databases">
        <authorList>
            <person name="Okamura Y."/>
        </authorList>
    </citation>
    <scope>NUCLEOTIDE SEQUENCE [LARGE SCALE GENOMIC DNA]</scope>
</reference>
<evidence type="ECO:0000256" key="1">
    <source>
        <dbReference type="ARBA" id="ARBA00004651"/>
    </source>
</evidence>
<dbReference type="AlphaFoldDB" id="A0AAV1JBE1"/>
<dbReference type="Gene3D" id="1.20.1250.20">
    <property type="entry name" value="MFS general substrate transporter like domains"/>
    <property type="match status" value="1"/>
</dbReference>
<keyword evidence="2" id="KW-0813">Transport</keyword>
<dbReference type="Proteomes" id="UP001497472">
    <property type="component" value="Unassembled WGS sequence"/>
</dbReference>
<feature type="transmembrane region" description="Helical" evidence="9">
    <location>
        <begin position="438"/>
        <end position="456"/>
    </location>
</feature>
<feature type="transmembrane region" description="Helical" evidence="9">
    <location>
        <begin position="270"/>
        <end position="288"/>
    </location>
</feature>
<keyword evidence="7 9" id="KW-0472">Membrane</keyword>
<feature type="transmembrane region" description="Helical" evidence="9">
    <location>
        <begin position="169"/>
        <end position="189"/>
    </location>
</feature>
<dbReference type="InterPro" id="IPR036259">
    <property type="entry name" value="MFS_trans_sf"/>
</dbReference>
<dbReference type="Pfam" id="PF00083">
    <property type="entry name" value="Sugar_tr"/>
    <property type="match status" value="1"/>
</dbReference>
<keyword evidence="3" id="KW-1003">Cell membrane</keyword>
<keyword evidence="4" id="KW-0762">Sugar transport</keyword>
<keyword evidence="5 9" id="KW-0812">Transmembrane</keyword>
<comment type="subcellular location">
    <subcellularLocation>
        <location evidence="1">Cell membrane</location>
        <topology evidence="1">Multi-pass membrane protein</topology>
    </subcellularLocation>
</comment>
<feature type="transmembrane region" description="Helical" evidence="9">
    <location>
        <begin position="308"/>
        <end position="328"/>
    </location>
</feature>